<dbReference type="Pfam" id="PF13768">
    <property type="entry name" value="VWA_3"/>
    <property type="match status" value="1"/>
</dbReference>
<dbReference type="OrthoDB" id="1729737at2759"/>
<reference evidence="4 5" key="1">
    <citation type="journal article" date="2015" name="BMC Genomics">
        <title>Gene expression during zombie ant biting behavior reflects the complexity underlying fungal parasitic behavioral manipulation.</title>
        <authorList>
            <person name="de Bekker C."/>
            <person name="Ohm R.A."/>
            <person name="Loreto R.G."/>
            <person name="Sebastian A."/>
            <person name="Albert I."/>
            <person name="Merrow M."/>
            <person name="Brachmann A."/>
            <person name="Hughes D.P."/>
        </authorList>
    </citation>
    <scope>NUCLEOTIDE SEQUENCE [LARGE SCALE GENOMIC DNA]</scope>
    <source>
        <strain evidence="4 5">SC16a</strain>
    </source>
</reference>
<dbReference type="Pfam" id="PF08487">
    <property type="entry name" value="VIT"/>
    <property type="match status" value="1"/>
</dbReference>
<accession>A0A2A9PAJ3</accession>
<dbReference type="PROSITE" id="PS50234">
    <property type="entry name" value="VWFA"/>
    <property type="match status" value="1"/>
</dbReference>
<dbReference type="SUPFAM" id="SSF53300">
    <property type="entry name" value="vWA-like"/>
    <property type="match status" value="1"/>
</dbReference>
<feature type="domain" description="VIT" evidence="3">
    <location>
        <begin position="110"/>
        <end position="241"/>
    </location>
</feature>
<dbReference type="PANTHER" id="PTHR45737">
    <property type="entry name" value="VON WILLEBRAND FACTOR A DOMAIN-CONTAINING PROTEIN 5A"/>
    <property type="match status" value="1"/>
</dbReference>
<reference evidence="4 5" key="2">
    <citation type="journal article" date="2017" name="Sci. Rep.">
        <title>Ant-infecting Ophiocordyceps genomes reveal a high diversity of potential behavioral manipulation genes and a possible major role for enterotoxins.</title>
        <authorList>
            <person name="de Bekker C."/>
            <person name="Ohm R.A."/>
            <person name="Evans H.C."/>
            <person name="Brachmann A."/>
            <person name="Hughes D.P."/>
        </authorList>
    </citation>
    <scope>NUCLEOTIDE SEQUENCE [LARGE SCALE GENOMIC DNA]</scope>
    <source>
        <strain evidence="4 5">SC16a</strain>
    </source>
</reference>
<evidence type="ECO:0000313" key="5">
    <source>
        <dbReference type="Proteomes" id="UP000037136"/>
    </source>
</evidence>
<dbReference type="PANTHER" id="PTHR45737:SF4">
    <property type="entry name" value="VON WILLEBRAND DOMAIN PROTEIN (AFU_ORTHOLOGUE AFUA_4G01160)"/>
    <property type="match status" value="1"/>
</dbReference>
<organism evidence="4 5">
    <name type="scientific">Ophiocordyceps unilateralis</name>
    <name type="common">Zombie-ant fungus</name>
    <name type="synonym">Torrubia unilateralis</name>
    <dbReference type="NCBI Taxonomy" id="268505"/>
    <lineage>
        <taxon>Eukaryota</taxon>
        <taxon>Fungi</taxon>
        <taxon>Dikarya</taxon>
        <taxon>Ascomycota</taxon>
        <taxon>Pezizomycotina</taxon>
        <taxon>Sordariomycetes</taxon>
        <taxon>Hypocreomycetidae</taxon>
        <taxon>Hypocreales</taxon>
        <taxon>Ophiocordycipitaceae</taxon>
        <taxon>Ophiocordyceps</taxon>
    </lineage>
</organism>
<dbReference type="Proteomes" id="UP000037136">
    <property type="component" value="Unassembled WGS sequence"/>
</dbReference>
<name>A0A2A9PAJ3_OPHUN</name>
<dbReference type="PROSITE" id="PS51468">
    <property type="entry name" value="VIT"/>
    <property type="match status" value="1"/>
</dbReference>
<dbReference type="SMART" id="SM00327">
    <property type="entry name" value="VWA"/>
    <property type="match status" value="1"/>
</dbReference>
<feature type="region of interest" description="Disordered" evidence="1">
    <location>
        <begin position="766"/>
        <end position="802"/>
    </location>
</feature>
<dbReference type="InterPro" id="IPR036465">
    <property type="entry name" value="vWFA_dom_sf"/>
</dbReference>
<comment type="caution">
    <text evidence="4">The sequence shown here is derived from an EMBL/GenBank/DDBJ whole genome shotgun (WGS) entry which is preliminary data.</text>
</comment>
<feature type="region of interest" description="Disordered" evidence="1">
    <location>
        <begin position="911"/>
        <end position="938"/>
    </location>
</feature>
<evidence type="ECO:0000256" key="1">
    <source>
        <dbReference type="SAM" id="MobiDB-lite"/>
    </source>
</evidence>
<evidence type="ECO:0008006" key="6">
    <source>
        <dbReference type="Google" id="ProtNLM"/>
    </source>
</evidence>
<feature type="region of interest" description="Disordered" evidence="1">
    <location>
        <begin position="838"/>
        <end position="898"/>
    </location>
</feature>
<evidence type="ECO:0000259" key="2">
    <source>
        <dbReference type="PROSITE" id="PS50234"/>
    </source>
</evidence>
<keyword evidence="5" id="KW-1185">Reference proteome</keyword>
<evidence type="ECO:0000313" key="4">
    <source>
        <dbReference type="EMBL" id="PFH58535.1"/>
    </source>
</evidence>
<gene>
    <name evidence="4" type="ORF">XA68_13558</name>
</gene>
<sequence length="1152" mass="127544">MNRTLKTKRLASGILFSPPTDPSKAAVDIRNPKGKERLPKQTVAYQRWPQNTPQLFMAANSIPREDAEWGPSAIGEDYNGFHIFPKDLDVPVPVRELSIDSDDEEVSPPLPSSNTDPSPVTYCLPLLSVAADVTVDGIIAVTELRQSYHNPSTMNIPQARHTFPLYDGAVVTSFECTIGLDRFLRGDVKAKKQAREEFEKARKERLETAALLEELTPEMFETSLGNIAAHTTVEVKLTYVHELKAVIMAEEMTEGLAITIPVSIAPRYGSPTTAPELASNKLDLWIRVFDDGSINPAGCHVESAHRASYVGRQAAQKHVASSLAELAILAESSTVKPQMQFVWHYASGSTMLKRDFVLVLQMVQGDRLRSRAVLAPTNASGQAALMVHVRPNDVFGSAVQPQNFTGEILFVLDRSESMGWTGEGDSRLKIDTMRGAMALALSGLPGTCVFNIISFGSEVRGLWHESQSAGDAASLQQAKAHLPYIKANMGGTDVLLALKSAISHRMESRQSTQVILITDGEVHSEPNDPILDFVWRTRRDLGDKVHFFSLGIGDRVSHHIVEAIADLGGGYCDVVDIVTRPRWEGRFTRMLRSAMEPDSWTCDINLGPGYERRSLLTFRFGEDQLEDKSVAPVVQAPYPLPPLHPYSYKSVFFLVDLRSVEPPSNVFLYTATDGAKRKMYRLDIEKASLSGGTIHHLAAKAALLSLEDETKRRGSEPDIARANAESLGMQYSVVSKWTSFVAVADDEEAQEVDLYKSPFRQIDLHELPSLDEDEASVKSEEDGPVYSASSLPSRPPAGREGVLKSHGCVLPLEVMPDAPPTPFDPTISVESPCPPPPCLPPPCPPPEPEPELAPPRHLRSVGDDDDDGRNGPLNEASPPSPSTMPLPPPPPALELPAEYHSHGYPKSVQVQHDNTEKDSDSSWESEDSGELADYQPSVDGSITCEDAMQCQTSDGFVLPAVIRAGLQQHFCIGTGPWLRHLVQELSPSAHRTEQTLDVMVDSLMMMVYFRTHLAQEEDAWFLLMDKTERSILLSLGFEEDEEDKLEATYDNLDRTLAHVHFLEACKDSSTERASNEQQESSDQVPKHCPVCDDFYDTAAEKSRTKKGFVCWHDDCFDQRLRSRRVWPSWHVFWEHQIAEGHVLCPEKEDIAC</sequence>
<feature type="compositionally biased region" description="Pro residues" evidence="1">
    <location>
        <begin position="878"/>
        <end position="893"/>
    </location>
</feature>
<proteinExistence type="predicted"/>
<dbReference type="SMART" id="SM00609">
    <property type="entry name" value="VIT"/>
    <property type="match status" value="1"/>
</dbReference>
<dbReference type="InterPro" id="IPR002035">
    <property type="entry name" value="VWF_A"/>
</dbReference>
<dbReference type="InterPro" id="IPR013694">
    <property type="entry name" value="VIT"/>
</dbReference>
<dbReference type="EMBL" id="LAZP02000282">
    <property type="protein sequence ID" value="PFH58535.1"/>
    <property type="molecule type" value="Genomic_DNA"/>
</dbReference>
<feature type="compositionally biased region" description="Pro residues" evidence="1">
    <location>
        <begin position="838"/>
        <end position="853"/>
    </location>
</feature>
<feature type="domain" description="VWFA" evidence="2">
    <location>
        <begin position="407"/>
        <end position="595"/>
    </location>
</feature>
<dbReference type="AlphaFoldDB" id="A0A2A9PAJ3"/>
<protein>
    <recommendedName>
        <fullName evidence="6">VWFA domain-containing protein</fullName>
    </recommendedName>
</protein>
<dbReference type="Gene3D" id="3.40.50.410">
    <property type="entry name" value="von Willebrand factor, type A domain"/>
    <property type="match status" value="1"/>
</dbReference>
<dbReference type="STRING" id="268505.A0A2A9PAJ3"/>
<evidence type="ECO:0000259" key="3">
    <source>
        <dbReference type="PROSITE" id="PS51468"/>
    </source>
</evidence>
<feature type="compositionally biased region" description="Acidic residues" evidence="1">
    <location>
        <begin position="921"/>
        <end position="930"/>
    </location>
</feature>